<evidence type="ECO:0000313" key="2">
    <source>
        <dbReference type="EMBL" id="KKA25812.1"/>
    </source>
</evidence>
<dbReference type="SUPFAM" id="SSF49870">
    <property type="entry name" value="Osmotin, thaumatin-like protein"/>
    <property type="match status" value="1"/>
</dbReference>
<dbReference type="RefSeq" id="XP_013332424.1">
    <property type="nucleotide sequence ID" value="XM_013476970.1"/>
</dbReference>
<evidence type="ECO:0000313" key="3">
    <source>
        <dbReference type="Proteomes" id="UP000053958"/>
    </source>
</evidence>
<dbReference type="AlphaFoldDB" id="A0A0F4Z5M3"/>
<organism evidence="2 3">
    <name type="scientific">Rasamsonia emersonii (strain ATCC 16479 / CBS 393.64 / IMI 116815)</name>
    <dbReference type="NCBI Taxonomy" id="1408163"/>
    <lineage>
        <taxon>Eukaryota</taxon>
        <taxon>Fungi</taxon>
        <taxon>Dikarya</taxon>
        <taxon>Ascomycota</taxon>
        <taxon>Pezizomycotina</taxon>
        <taxon>Eurotiomycetes</taxon>
        <taxon>Eurotiomycetidae</taxon>
        <taxon>Eurotiales</taxon>
        <taxon>Trichocomaceae</taxon>
        <taxon>Rasamsonia</taxon>
    </lineage>
</organism>
<accession>A0A0F4Z5M3</accession>
<dbReference type="PANTHER" id="PTHR36195:SF4">
    <property type="entry name" value="DOMAIN PROTEIN, PUTATIVE (AFU_ORTHOLOGUE AFUA_5G01990)-RELATED"/>
    <property type="match status" value="1"/>
</dbReference>
<keyword evidence="1" id="KW-0732">Signal</keyword>
<name>A0A0F4Z5M3_RASE3</name>
<dbReference type="InterPro" id="IPR037176">
    <property type="entry name" value="Osmotin/thaumatin-like_sf"/>
</dbReference>
<feature type="signal peptide" evidence="1">
    <location>
        <begin position="1"/>
        <end position="18"/>
    </location>
</feature>
<keyword evidence="3" id="KW-1185">Reference proteome</keyword>
<dbReference type="OrthoDB" id="3682664at2759"/>
<evidence type="ECO:0000256" key="1">
    <source>
        <dbReference type="SAM" id="SignalP"/>
    </source>
</evidence>
<dbReference type="EMBL" id="LASV01000012">
    <property type="protein sequence ID" value="KKA25812.1"/>
    <property type="molecule type" value="Genomic_DNA"/>
</dbReference>
<proteinExistence type="predicted"/>
<dbReference type="STRING" id="1408163.A0A0F4Z5M3"/>
<dbReference type="PANTHER" id="PTHR36195">
    <property type="entry name" value="DOMAIN PROTEIN, PUTATIVE (AFU_ORTHOLOGUE AFUA_5G01990)-RELATED-RELATED"/>
    <property type="match status" value="1"/>
</dbReference>
<comment type="caution">
    <text evidence="2">The sequence shown here is derived from an EMBL/GenBank/DDBJ whole genome shotgun (WGS) entry which is preliminary data.</text>
</comment>
<dbReference type="GeneID" id="25312253"/>
<dbReference type="InterPro" id="IPR006771">
    <property type="entry name" value="CetA-like"/>
</dbReference>
<protein>
    <submittedName>
        <fullName evidence="2">BYS1 domain protein</fullName>
    </submittedName>
</protein>
<dbReference type="Pfam" id="PF04681">
    <property type="entry name" value="Bys1"/>
    <property type="match status" value="1"/>
</dbReference>
<gene>
    <name evidence="2" type="ORF">T310_0198</name>
</gene>
<sequence length="156" mass="16570">MHFLASLCVAALFPLTYAAGNAIVYNNCTGPVYLWSVGSSVSPSQTLKLGEDYTEGYRRDNRTGGITIKITRTPGGLYDGSPQTDFAYTLDGNNQIWYDISDVFGDPFANSSVSVVPTDPSCPVISWANGIPPSGSQTAVCRADSDVQLSLCADAN</sequence>
<feature type="chain" id="PRO_5002482350" evidence="1">
    <location>
        <begin position="19"/>
        <end position="156"/>
    </location>
</feature>
<reference evidence="2 3" key="1">
    <citation type="submission" date="2015-04" db="EMBL/GenBank/DDBJ databases">
        <authorList>
            <person name="Heijne W.H."/>
            <person name="Fedorova N.D."/>
            <person name="Nierman W.C."/>
            <person name="Vollebregt A.W."/>
            <person name="Zhao Z."/>
            <person name="Wu L."/>
            <person name="Kumar M."/>
            <person name="Stam H."/>
            <person name="van den Berg M.A."/>
            <person name="Pel H.J."/>
        </authorList>
    </citation>
    <scope>NUCLEOTIDE SEQUENCE [LARGE SCALE GENOMIC DNA]</scope>
    <source>
        <strain evidence="2 3">CBS 393.64</strain>
    </source>
</reference>
<dbReference type="Proteomes" id="UP000053958">
    <property type="component" value="Unassembled WGS sequence"/>
</dbReference>